<evidence type="ECO:0000313" key="3">
    <source>
        <dbReference type="EMBL" id="OAF58115.1"/>
    </source>
</evidence>
<keyword evidence="1" id="KW-0472">Membrane</keyword>
<evidence type="ECO:0000256" key="2">
    <source>
        <dbReference type="SAM" id="MobiDB-lite"/>
    </source>
</evidence>
<dbReference type="Proteomes" id="UP000077154">
    <property type="component" value="Unassembled WGS sequence"/>
</dbReference>
<dbReference type="InterPro" id="IPR004345">
    <property type="entry name" value="TB2_DP1_HVA22"/>
</dbReference>
<dbReference type="RefSeq" id="XP_024323400.1">
    <property type="nucleotide sequence ID" value="XM_024469062.1"/>
</dbReference>
<dbReference type="EMBL" id="KV441398">
    <property type="protein sequence ID" value="OAF58115.1"/>
    <property type="molecule type" value="Genomic_DNA"/>
</dbReference>
<dbReference type="eggNOG" id="KOG1726">
    <property type="taxonomic scope" value="Eukaryota"/>
</dbReference>
<feature type="transmembrane region" description="Helical" evidence="1">
    <location>
        <begin position="37"/>
        <end position="61"/>
    </location>
</feature>
<reference evidence="3" key="1">
    <citation type="submission" date="2016-03" db="EMBL/GenBank/DDBJ databases">
        <title>Updated assembly of Pseudogymnoascus destructans, the fungus causing white-nose syndrome of bats.</title>
        <authorList>
            <person name="Palmer J.M."/>
            <person name="Drees K.P."/>
            <person name="Foster J.T."/>
            <person name="Lindner D.L."/>
        </authorList>
    </citation>
    <scope>NUCLEOTIDE SEQUENCE [LARGE SCALE GENOMIC DNA]</scope>
    <source>
        <strain evidence="3">20631-21</strain>
    </source>
</reference>
<keyword evidence="1" id="KW-0812">Transmembrane</keyword>
<feature type="compositionally biased region" description="Gly residues" evidence="2">
    <location>
        <begin position="247"/>
        <end position="257"/>
    </location>
</feature>
<dbReference type="Pfam" id="PF03134">
    <property type="entry name" value="TB2_DP1_HVA22"/>
    <property type="match status" value="1"/>
</dbReference>
<dbReference type="PANTHER" id="PTHR12300">
    <property type="entry name" value="HVA22-LIKE PROTEINS"/>
    <property type="match status" value="1"/>
</dbReference>
<feature type="region of interest" description="Disordered" evidence="2">
    <location>
        <begin position="238"/>
        <end position="259"/>
    </location>
</feature>
<dbReference type="AlphaFoldDB" id="A0A177A7H7"/>
<dbReference type="GeneID" id="36288506"/>
<evidence type="ECO:0000256" key="1">
    <source>
        <dbReference type="RuleBase" id="RU362006"/>
    </source>
</evidence>
<dbReference type="VEuPathDB" id="FungiDB:GMDG_03821"/>
<organism evidence="3">
    <name type="scientific">Pseudogymnoascus destructans</name>
    <dbReference type="NCBI Taxonomy" id="655981"/>
    <lineage>
        <taxon>Eukaryota</taxon>
        <taxon>Fungi</taxon>
        <taxon>Dikarya</taxon>
        <taxon>Ascomycota</taxon>
        <taxon>Pezizomycotina</taxon>
        <taxon>Leotiomycetes</taxon>
        <taxon>Thelebolales</taxon>
        <taxon>Thelebolaceae</taxon>
        <taxon>Pseudogymnoascus</taxon>
    </lineage>
</organism>
<name>A0A177A7H7_9PEZI</name>
<gene>
    <name evidence="3" type="ORF">VC83_05440</name>
</gene>
<comment type="similarity">
    <text evidence="1">Belongs to the DP1 family.</text>
</comment>
<comment type="caution">
    <text evidence="1">Lacks conserved residue(s) required for the propagation of feature annotation.</text>
</comment>
<dbReference type="PANTHER" id="PTHR12300:SF177">
    <property type="entry name" value="PROTEIN YOP1"/>
    <property type="match status" value="1"/>
</dbReference>
<keyword evidence="1" id="KW-1133">Transmembrane helix</keyword>
<accession>A0A177A7H7</accession>
<dbReference type="GO" id="GO:0016020">
    <property type="term" value="C:membrane"/>
    <property type="evidence" value="ECO:0007669"/>
    <property type="project" value="UniProtKB-SubCell"/>
</dbReference>
<comment type="subcellular location">
    <subcellularLocation>
        <location evidence="1">Membrane</location>
        <topology evidence="1">Multi-pass membrane protein</topology>
    </subcellularLocation>
</comment>
<sequence length="330" mass="35923">MFDVFAMLLSSIATFLFPVFASYKALNASDPALLKPWLMYWVVLACGLLAESWLYFILYWIPFYAWFRLFFLLYLIAPQTQGARLIYETHLHPFLRTHELAIDDFIATTHHRLRTSFWMYLRRAFNLAKSQLLGLPTQQEPPPPPPAQRSYTASLLERFNLPSARPAFAAAAGGGWSAADISGLLANAVSAATSSSPSVQATNLVPESIQGPERASFISAQRERLMFLLSALDREATASPSEEAGRGMPGGLLGGDGEVPRRVSEAALSELGKSRIEGDFETIDPLEGIGEAGAGGRKVPGTWMPWAWGGSPATEGEARSAGVNKGDKGL</sequence>
<dbReference type="OrthoDB" id="434647at2759"/>
<feature type="region of interest" description="Disordered" evidence="2">
    <location>
        <begin position="289"/>
        <end position="330"/>
    </location>
</feature>
<proteinExistence type="inferred from homology"/>
<protein>
    <recommendedName>
        <fullName evidence="1">Protein YOP1</fullName>
    </recommendedName>
</protein>